<dbReference type="PANTHER" id="PTHR12192">
    <property type="entry name" value="CATION TRANSPORT PROTEIN CHAC-RELATED"/>
    <property type="match status" value="1"/>
</dbReference>
<comment type="caution">
    <text evidence="3">The sequence shown here is derived from an EMBL/GenBank/DDBJ whole genome shotgun (WGS) entry which is preliminary data.</text>
</comment>
<dbReference type="EMBL" id="MBFS01000096">
    <property type="protein sequence ID" value="PVV04662.1"/>
    <property type="molecule type" value="Genomic_DNA"/>
</dbReference>
<dbReference type="GO" id="GO:0006751">
    <property type="term" value="P:glutathione catabolic process"/>
    <property type="evidence" value="ECO:0007669"/>
    <property type="project" value="InterPro"/>
</dbReference>
<dbReference type="AlphaFoldDB" id="A0A2T9ZJC6"/>
<dbReference type="GO" id="GO:0005737">
    <property type="term" value="C:cytoplasm"/>
    <property type="evidence" value="ECO:0007669"/>
    <property type="project" value="TreeGrafter"/>
</dbReference>
<keyword evidence="2" id="KW-0456">Lyase</keyword>
<protein>
    <recommendedName>
        <fullName evidence="1">glutathione-specific gamma-glutamylcyclotransferase</fullName>
        <ecNumber evidence="1">4.3.2.7</ecNumber>
    </recommendedName>
</protein>
<dbReference type="Pfam" id="PF04752">
    <property type="entry name" value="ChaC"/>
    <property type="match status" value="1"/>
</dbReference>
<dbReference type="InterPro" id="IPR013024">
    <property type="entry name" value="GGCT-like"/>
</dbReference>
<evidence type="ECO:0000256" key="2">
    <source>
        <dbReference type="ARBA" id="ARBA00023239"/>
    </source>
</evidence>
<dbReference type="Gene3D" id="3.10.490.10">
    <property type="entry name" value="Gamma-glutamyl cyclotransferase-like"/>
    <property type="match status" value="1"/>
</dbReference>
<name>A0A2T9ZJC6_9FUNG</name>
<evidence type="ECO:0000256" key="1">
    <source>
        <dbReference type="ARBA" id="ARBA00012344"/>
    </source>
</evidence>
<dbReference type="InterPro" id="IPR006840">
    <property type="entry name" value="ChaC"/>
</dbReference>
<dbReference type="EC" id="4.3.2.7" evidence="1"/>
<sequence>MVSTEGVWVFGYGSLVWKVDFPVEEQKFGYIVGFARRFWQKSHDHRGTPESPGLVATLVPQEELRKLEKTPEAQTPPICWGMAYKLKSGQEKEILDPESFNSEDDKKSILLENALVYIGKTDNPSFGGPIDTKAIAKKISVNVGPSGRNLDYLVNLCESLRMNSPMAIDDHLSELESLIKLENLP</sequence>
<accession>A0A2T9ZJC6</accession>
<dbReference type="GO" id="GO:0061928">
    <property type="term" value="F:glutathione specific gamma-glutamylcyclotransferase activity"/>
    <property type="evidence" value="ECO:0007669"/>
    <property type="project" value="UniProtKB-EC"/>
</dbReference>
<organism evidence="3 4">
    <name type="scientific">Smittium megazygosporum</name>
    <dbReference type="NCBI Taxonomy" id="133381"/>
    <lineage>
        <taxon>Eukaryota</taxon>
        <taxon>Fungi</taxon>
        <taxon>Fungi incertae sedis</taxon>
        <taxon>Zoopagomycota</taxon>
        <taxon>Kickxellomycotina</taxon>
        <taxon>Harpellomycetes</taxon>
        <taxon>Harpellales</taxon>
        <taxon>Legeriomycetaceae</taxon>
        <taxon>Smittium</taxon>
    </lineage>
</organism>
<dbReference type="OrthoDB" id="1933483at2759"/>
<reference evidence="3 4" key="1">
    <citation type="journal article" date="2018" name="MBio">
        <title>Comparative Genomics Reveals the Core Gene Toolbox for the Fungus-Insect Symbiosis.</title>
        <authorList>
            <person name="Wang Y."/>
            <person name="Stata M."/>
            <person name="Wang W."/>
            <person name="Stajich J.E."/>
            <person name="White M.M."/>
            <person name="Moncalvo J.M."/>
        </authorList>
    </citation>
    <scope>NUCLEOTIDE SEQUENCE [LARGE SCALE GENOMIC DNA]</scope>
    <source>
        <strain evidence="3 4">SC-DP-2</strain>
    </source>
</reference>
<evidence type="ECO:0000313" key="4">
    <source>
        <dbReference type="Proteomes" id="UP000245609"/>
    </source>
</evidence>
<dbReference type="STRING" id="133381.A0A2T9ZJC6"/>
<dbReference type="CDD" id="cd06661">
    <property type="entry name" value="GGCT_like"/>
    <property type="match status" value="1"/>
</dbReference>
<proteinExistence type="predicted"/>
<evidence type="ECO:0000313" key="3">
    <source>
        <dbReference type="EMBL" id="PVV04662.1"/>
    </source>
</evidence>
<gene>
    <name evidence="3" type="ORF">BB560_000830</name>
</gene>
<dbReference type="PANTHER" id="PTHR12192:SF2">
    <property type="entry name" value="GLUTATHIONE-SPECIFIC GAMMA-GLUTAMYLCYCLOTRANSFERASE 2"/>
    <property type="match status" value="1"/>
</dbReference>
<dbReference type="Proteomes" id="UP000245609">
    <property type="component" value="Unassembled WGS sequence"/>
</dbReference>
<keyword evidence="4" id="KW-1185">Reference proteome</keyword>